<dbReference type="InterPro" id="IPR029058">
    <property type="entry name" value="AB_hydrolase_fold"/>
</dbReference>
<accession>A0AAN1WK38</accession>
<name>A0AAN1WK38_9GAMM</name>
<dbReference type="EMBL" id="AP023086">
    <property type="protein sequence ID" value="BCD99035.1"/>
    <property type="molecule type" value="Genomic_DNA"/>
</dbReference>
<gene>
    <name evidence="2" type="ORF">MARGE09_P3236</name>
</gene>
<dbReference type="KEGG" id="marq:MARGE09_P3236"/>
<dbReference type="Pfam" id="PF08386">
    <property type="entry name" value="Abhydrolase_4"/>
    <property type="match status" value="1"/>
</dbReference>
<dbReference type="SUPFAM" id="SSF53474">
    <property type="entry name" value="alpha/beta-Hydrolases"/>
    <property type="match status" value="1"/>
</dbReference>
<protein>
    <recommendedName>
        <fullName evidence="1">Peptidase S33 tripeptidyl aminopeptidase-like C-terminal domain-containing protein</fullName>
    </recommendedName>
</protein>
<dbReference type="AlphaFoldDB" id="A0AAN1WK38"/>
<evidence type="ECO:0000259" key="1">
    <source>
        <dbReference type="Pfam" id="PF08386"/>
    </source>
</evidence>
<sequence length="508" mass="56370">MGCSPEPSVTFVPDPLRTQPCPGQDHAFVQGYCGRYYPDAEQPAVYIPFAVLTPQPQKVKAHGAKTMSLSPVVYFSGGPGEGGNTLAAKLDHWRYWMLDAGIKRPLILWDSRGNEGAWGYFQCEGYRLWALNQLRYAEHAQGDELSKVKACLKQWRTQLGNTGFEQFNAQRSAQDIVALLLQLGHEHWHMMATSYGSRVAQAVVALEPARAQSLLLDSPYSWAVNSRLAHSLRWVAGFQRILAWCQARQSCHQGESVEPLFWQAIAALETKSATVKFRLEGYHHQAKVDANLFAHLLFSTFYYPQSLSQEAFAEARYTQLVPLLKQVVKGDWAHLQLMAGPLLSQSYSSAANTWLYWAAECNDNQVLSEREYQQGVAKLGVWARFFAPDMSLLICAQLNGLVASQAPSSLQAPRTVPALVLTGELDPVVSLKDVKQLLESLSTHMVVSAVAHGHGVLAEDTCSSAWLPEYWASPKAFIENWIAKADASHGTVPFPNTGQKASSCRLEY</sequence>
<proteinExistence type="predicted"/>
<feature type="domain" description="Peptidase S33 tripeptidyl aminopeptidase-like C-terminal" evidence="1">
    <location>
        <begin position="394"/>
        <end position="474"/>
    </location>
</feature>
<reference evidence="2 3" key="1">
    <citation type="journal article" date="2022" name="IScience">
        <title>An ultrasensitive nanofiber-based assay for enzymatic hydrolysis and deep-sea microbial degradation of cellulose.</title>
        <authorList>
            <person name="Tsudome M."/>
            <person name="Tachioka M."/>
            <person name="Miyazaki M."/>
            <person name="Uchimura K."/>
            <person name="Tsuda M."/>
            <person name="Takaki Y."/>
            <person name="Deguchi S."/>
        </authorList>
    </citation>
    <scope>NUCLEOTIDE SEQUENCE [LARGE SCALE GENOMIC DNA]</scope>
    <source>
        <strain evidence="2 3">GE09</strain>
    </source>
</reference>
<dbReference type="InterPro" id="IPR013595">
    <property type="entry name" value="Pept_S33_TAP-like_C"/>
</dbReference>
<dbReference type="Proteomes" id="UP001320119">
    <property type="component" value="Chromosome"/>
</dbReference>
<keyword evidence="3" id="KW-1185">Reference proteome</keyword>
<dbReference type="Gene3D" id="3.40.50.1820">
    <property type="entry name" value="alpha/beta hydrolase"/>
    <property type="match status" value="1"/>
</dbReference>
<organism evidence="2 3">
    <name type="scientific">Marinagarivorans cellulosilyticus</name>
    <dbReference type="NCBI Taxonomy" id="2721545"/>
    <lineage>
        <taxon>Bacteria</taxon>
        <taxon>Pseudomonadati</taxon>
        <taxon>Pseudomonadota</taxon>
        <taxon>Gammaproteobacteria</taxon>
        <taxon>Cellvibrionales</taxon>
        <taxon>Cellvibrionaceae</taxon>
        <taxon>Marinagarivorans</taxon>
    </lineage>
</organism>
<evidence type="ECO:0000313" key="2">
    <source>
        <dbReference type="EMBL" id="BCD99035.1"/>
    </source>
</evidence>
<evidence type="ECO:0000313" key="3">
    <source>
        <dbReference type="Proteomes" id="UP001320119"/>
    </source>
</evidence>